<dbReference type="InterPro" id="IPR018825">
    <property type="entry name" value="DUF2427"/>
</dbReference>
<keyword evidence="2" id="KW-0812">Transmembrane</keyword>
<gene>
    <name evidence="6" type="ORF">Micbo1qcDRAFT_164261</name>
</gene>
<organism evidence="6 7">
    <name type="scientific">Microdochium bolleyi</name>
    <dbReference type="NCBI Taxonomy" id="196109"/>
    <lineage>
        <taxon>Eukaryota</taxon>
        <taxon>Fungi</taxon>
        <taxon>Dikarya</taxon>
        <taxon>Ascomycota</taxon>
        <taxon>Pezizomycotina</taxon>
        <taxon>Sordariomycetes</taxon>
        <taxon>Xylariomycetidae</taxon>
        <taxon>Xylariales</taxon>
        <taxon>Microdochiaceae</taxon>
        <taxon>Microdochium</taxon>
    </lineage>
</organism>
<keyword evidence="2" id="KW-0472">Membrane</keyword>
<feature type="transmembrane region" description="Helical" evidence="2">
    <location>
        <begin position="490"/>
        <end position="507"/>
    </location>
</feature>
<dbReference type="Proteomes" id="UP000070501">
    <property type="component" value="Unassembled WGS sequence"/>
</dbReference>
<dbReference type="CDD" id="cd08760">
    <property type="entry name" value="Cyt_b561_FRRS1_like"/>
    <property type="match status" value="1"/>
</dbReference>
<accession>A0A136J0S2</accession>
<dbReference type="PANTHER" id="PTHR31685">
    <property type="entry name" value="INTEGRAL MEMBRANE PROTEIN (AFU_ORTHOLOGUE AFUA_6G12730)-RELATED"/>
    <property type="match status" value="1"/>
</dbReference>
<feature type="transmembrane region" description="Helical" evidence="2">
    <location>
        <begin position="65"/>
        <end position="87"/>
    </location>
</feature>
<dbReference type="FunCoup" id="A0A136J0S2">
    <property type="interactions" value="15"/>
</dbReference>
<name>A0A136J0S2_9PEZI</name>
<evidence type="ECO:0000256" key="2">
    <source>
        <dbReference type="SAM" id="Phobius"/>
    </source>
</evidence>
<sequence>MRRFTTSAGSLLVAAVVLAALPTVLAHGDDEHTGMSMDVAESEPQQATDTAGLTYFRLPEHTGAIYGHIALMLIAWTVVLPIVIMFSIARSRYTVPTQFLFLATNAAGLVLGLFYNANTPDLYPNNAHHKLGWLVFWVACAQVLISVVGRASGALGKKSNQLRSVGKTREEQAFIPVSTEAMAAHQRMYMHPYGHARETGHLNGDHEGSERSNSVSTMIGQESPTMASFERPRTYEQDEDDNNDDEDDLVLKPNELGGPRGPHAAVARLASKISQRVWIVLSFTYDLIDRTILIVGSITVATGIITYARFFEGHEVFSGLAHWIKGGVFFWYGTLTLGRWCGSFGDLGWAWNVRPKSGAKRRPSAEFVEGFLIFLYGSTNIFLEHLGNAGEPFSHQDLEHAAITVLFIGGGLLTMLIESGRIRDLLNTTVEESIVTTSQDGDDVLEKPDHYRFSINPVPALVILLLGIMMSSHTQADMTSSMVHKQWGNLLAAASFARGFTYIIVYLKPPRSVLPGRPPTELLTAFGLIAGGIIFMASSEDTVRGMKNYELDAMFMYTVTLGFVGLYMAWVVLVLALKGWAVRKESAPARRMLNTRTSSRV</sequence>
<dbReference type="EMBL" id="KQ964252">
    <property type="protein sequence ID" value="KXJ90649.1"/>
    <property type="molecule type" value="Genomic_DNA"/>
</dbReference>
<evidence type="ECO:0000259" key="5">
    <source>
        <dbReference type="Pfam" id="PF10355"/>
    </source>
</evidence>
<reference evidence="7" key="1">
    <citation type="submission" date="2016-02" db="EMBL/GenBank/DDBJ databases">
        <title>Draft genome sequence of Microdochium bolleyi, a fungal endophyte of beachgrass.</title>
        <authorList>
            <consortium name="DOE Joint Genome Institute"/>
            <person name="David A.S."/>
            <person name="May G."/>
            <person name="Haridas S."/>
            <person name="Lim J."/>
            <person name="Wang M."/>
            <person name="Labutti K."/>
            <person name="Lipzen A."/>
            <person name="Barry K."/>
            <person name="Grigoriev I.V."/>
        </authorList>
    </citation>
    <scope>NUCLEOTIDE SEQUENCE [LARGE SCALE GENOMIC DNA]</scope>
    <source>
        <strain evidence="7">J235TASD1</strain>
    </source>
</reference>
<feature type="transmembrane region" description="Helical" evidence="2">
    <location>
        <begin position="557"/>
        <end position="582"/>
    </location>
</feature>
<dbReference type="InterPro" id="IPR018827">
    <property type="entry name" value="YTP1_C"/>
</dbReference>
<evidence type="ECO:0000313" key="6">
    <source>
        <dbReference type="EMBL" id="KXJ90649.1"/>
    </source>
</evidence>
<evidence type="ECO:0000256" key="1">
    <source>
        <dbReference type="SAM" id="MobiDB-lite"/>
    </source>
</evidence>
<keyword evidence="3" id="KW-0732">Signal</keyword>
<dbReference type="Pfam" id="PF10348">
    <property type="entry name" value="DUF2427"/>
    <property type="match status" value="1"/>
</dbReference>
<feature type="region of interest" description="Disordered" evidence="1">
    <location>
        <begin position="195"/>
        <end position="256"/>
    </location>
</feature>
<evidence type="ECO:0000313" key="7">
    <source>
        <dbReference type="Proteomes" id="UP000070501"/>
    </source>
</evidence>
<feature type="transmembrane region" description="Helical" evidence="2">
    <location>
        <begin position="291"/>
        <end position="310"/>
    </location>
</feature>
<keyword evidence="7" id="KW-1185">Reference proteome</keyword>
<feature type="transmembrane region" description="Helical" evidence="2">
    <location>
        <begin position="365"/>
        <end position="383"/>
    </location>
</feature>
<feature type="signal peptide" evidence="3">
    <location>
        <begin position="1"/>
        <end position="26"/>
    </location>
</feature>
<dbReference type="OrthoDB" id="4005299at2759"/>
<evidence type="ECO:0000256" key="3">
    <source>
        <dbReference type="SAM" id="SignalP"/>
    </source>
</evidence>
<dbReference type="Pfam" id="PF10355">
    <property type="entry name" value="Ytp1"/>
    <property type="match status" value="1"/>
</dbReference>
<feature type="transmembrane region" description="Helical" evidence="2">
    <location>
        <begin position="99"/>
        <end position="118"/>
    </location>
</feature>
<feature type="compositionally biased region" description="Basic and acidic residues" evidence="1">
    <location>
        <begin position="195"/>
        <end position="210"/>
    </location>
</feature>
<feature type="transmembrane region" description="Helical" evidence="2">
    <location>
        <begin position="130"/>
        <end position="149"/>
    </location>
</feature>
<evidence type="ECO:0008006" key="8">
    <source>
        <dbReference type="Google" id="ProtNLM"/>
    </source>
</evidence>
<feature type="transmembrane region" description="Helical" evidence="2">
    <location>
        <begin position="519"/>
        <end position="537"/>
    </location>
</feature>
<dbReference type="STRING" id="196109.A0A136J0S2"/>
<feature type="domain" description="Protein YTP1-like C-terminal" evidence="5">
    <location>
        <begin position="297"/>
        <end position="578"/>
    </location>
</feature>
<feature type="domain" description="DUF2427" evidence="4">
    <location>
        <begin position="54"/>
        <end position="149"/>
    </location>
</feature>
<feature type="transmembrane region" description="Helical" evidence="2">
    <location>
        <begin position="330"/>
        <end position="353"/>
    </location>
</feature>
<keyword evidence="2" id="KW-1133">Transmembrane helix</keyword>
<dbReference type="InParanoid" id="A0A136J0S2"/>
<dbReference type="PANTHER" id="PTHR31685:SF3">
    <property type="entry name" value="INTEGRAL MEMBRANE PROTEIN (AFU_ORTHOLOGUE AFUA_6G12730)"/>
    <property type="match status" value="1"/>
</dbReference>
<evidence type="ECO:0000259" key="4">
    <source>
        <dbReference type="Pfam" id="PF10348"/>
    </source>
</evidence>
<dbReference type="AlphaFoldDB" id="A0A136J0S2"/>
<feature type="compositionally biased region" description="Polar residues" evidence="1">
    <location>
        <begin position="211"/>
        <end position="226"/>
    </location>
</feature>
<feature type="transmembrane region" description="Helical" evidence="2">
    <location>
        <begin position="398"/>
        <end position="417"/>
    </location>
</feature>
<feature type="transmembrane region" description="Helical" evidence="2">
    <location>
        <begin position="453"/>
        <end position="470"/>
    </location>
</feature>
<protein>
    <recommendedName>
        <fullName evidence="8">Integral membrane protein</fullName>
    </recommendedName>
</protein>
<feature type="chain" id="PRO_5007293353" description="Integral membrane protein" evidence="3">
    <location>
        <begin position="27"/>
        <end position="601"/>
    </location>
</feature>
<proteinExistence type="predicted"/>
<feature type="compositionally biased region" description="Acidic residues" evidence="1">
    <location>
        <begin position="237"/>
        <end position="248"/>
    </location>
</feature>